<proteinExistence type="predicted"/>
<organism evidence="2 3">
    <name type="scientific">Tumebacillus amylolyticus</name>
    <dbReference type="NCBI Taxonomy" id="2801339"/>
    <lineage>
        <taxon>Bacteria</taxon>
        <taxon>Bacillati</taxon>
        <taxon>Bacillota</taxon>
        <taxon>Bacilli</taxon>
        <taxon>Bacillales</taxon>
        <taxon>Alicyclobacillaceae</taxon>
        <taxon>Tumebacillus</taxon>
    </lineage>
</organism>
<reference evidence="2 3" key="1">
    <citation type="submission" date="2021-01" db="EMBL/GenBank/DDBJ databases">
        <title>Tumebacillus sp. strain ITR2 16S ribosomal RNA gene Genome sequencing and assembly.</title>
        <authorList>
            <person name="Kang M."/>
        </authorList>
    </citation>
    <scope>NUCLEOTIDE SEQUENCE [LARGE SCALE GENOMIC DNA]</scope>
    <source>
        <strain evidence="2 3">ITR2</strain>
    </source>
</reference>
<name>A0ABS1J9G0_9BACL</name>
<evidence type="ECO:0000259" key="1">
    <source>
        <dbReference type="PROSITE" id="PS50943"/>
    </source>
</evidence>
<keyword evidence="3" id="KW-1185">Reference proteome</keyword>
<accession>A0ABS1J9G0</accession>
<dbReference type="EMBL" id="JAEQNB010000002">
    <property type="protein sequence ID" value="MBL0386810.1"/>
    <property type="molecule type" value="Genomic_DNA"/>
</dbReference>
<gene>
    <name evidence="2" type="ORF">JJB07_09105</name>
</gene>
<dbReference type="PROSITE" id="PS50943">
    <property type="entry name" value="HTH_CROC1"/>
    <property type="match status" value="1"/>
</dbReference>
<evidence type="ECO:0000313" key="3">
    <source>
        <dbReference type="Proteomes" id="UP000602284"/>
    </source>
</evidence>
<evidence type="ECO:0000313" key="2">
    <source>
        <dbReference type="EMBL" id="MBL0386810.1"/>
    </source>
</evidence>
<dbReference type="Gene3D" id="1.10.260.40">
    <property type="entry name" value="lambda repressor-like DNA-binding domains"/>
    <property type="match status" value="1"/>
</dbReference>
<dbReference type="InterPro" id="IPR001387">
    <property type="entry name" value="Cro/C1-type_HTH"/>
</dbReference>
<protein>
    <submittedName>
        <fullName evidence="2">Helix-turn-helix domain-containing protein</fullName>
    </submittedName>
</protein>
<comment type="caution">
    <text evidence="2">The sequence shown here is derived from an EMBL/GenBank/DDBJ whole genome shotgun (WGS) entry which is preliminary data.</text>
</comment>
<feature type="domain" description="HTH cro/C1-type" evidence="1">
    <location>
        <begin position="8"/>
        <end position="46"/>
    </location>
</feature>
<dbReference type="Proteomes" id="UP000602284">
    <property type="component" value="Unassembled WGS sequence"/>
</dbReference>
<dbReference type="CDD" id="cd00093">
    <property type="entry name" value="HTH_XRE"/>
    <property type="match status" value="1"/>
</dbReference>
<dbReference type="InterPro" id="IPR010982">
    <property type="entry name" value="Lambda_DNA-bd_dom_sf"/>
</dbReference>
<dbReference type="Pfam" id="PF01381">
    <property type="entry name" value="HTH_3"/>
    <property type="match status" value="1"/>
</dbReference>
<sequence length="123" mass="13720">MSTRKVEEMCGVSDTFISLLENEKRAASPDTLQKLSRPYGVSYYELLQHGGFLPEHAWLALTLGLLRRQQGQTPEAFADQLGLTIEEWQTVEAGGSIPPKALQLLQDQFGTTTIVDLLKQDRS</sequence>
<dbReference type="SUPFAM" id="SSF47413">
    <property type="entry name" value="lambda repressor-like DNA-binding domains"/>
    <property type="match status" value="1"/>
</dbReference>